<dbReference type="STRING" id="686832.A0A0C2YHL8"/>
<proteinExistence type="predicted"/>
<dbReference type="Proteomes" id="UP000053424">
    <property type="component" value="Unassembled WGS sequence"/>
</dbReference>
<feature type="region of interest" description="Disordered" evidence="1">
    <location>
        <begin position="170"/>
        <end position="317"/>
    </location>
</feature>
<organism evidence="2 3">
    <name type="scientific">Hebeloma cylindrosporum</name>
    <dbReference type="NCBI Taxonomy" id="76867"/>
    <lineage>
        <taxon>Eukaryota</taxon>
        <taxon>Fungi</taxon>
        <taxon>Dikarya</taxon>
        <taxon>Basidiomycota</taxon>
        <taxon>Agaricomycotina</taxon>
        <taxon>Agaricomycetes</taxon>
        <taxon>Agaricomycetidae</taxon>
        <taxon>Agaricales</taxon>
        <taxon>Agaricineae</taxon>
        <taxon>Hymenogastraceae</taxon>
        <taxon>Hebeloma</taxon>
    </lineage>
</organism>
<reference evidence="2 3" key="1">
    <citation type="submission" date="2014-04" db="EMBL/GenBank/DDBJ databases">
        <authorList>
            <consortium name="DOE Joint Genome Institute"/>
            <person name="Kuo A."/>
            <person name="Gay G."/>
            <person name="Dore J."/>
            <person name="Kohler A."/>
            <person name="Nagy L.G."/>
            <person name="Floudas D."/>
            <person name="Copeland A."/>
            <person name="Barry K.W."/>
            <person name="Cichocki N."/>
            <person name="Veneault-Fourrey C."/>
            <person name="LaButti K."/>
            <person name="Lindquist E.A."/>
            <person name="Lipzen A."/>
            <person name="Lundell T."/>
            <person name="Morin E."/>
            <person name="Murat C."/>
            <person name="Sun H."/>
            <person name="Tunlid A."/>
            <person name="Henrissat B."/>
            <person name="Grigoriev I.V."/>
            <person name="Hibbett D.S."/>
            <person name="Martin F."/>
            <person name="Nordberg H.P."/>
            <person name="Cantor M.N."/>
            <person name="Hua S.X."/>
        </authorList>
    </citation>
    <scope>NUCLEOTIDE SEQUENCE [LARGE SCALE GENOMIC DNA]</scope>
    <source>
        <strain evidence="3">h7</strain>
    </source>
</reference>
<feature type="compositionally biased region" description="Low complexity" evidence="1">
    <location>
        <begin position="200"/>
        <end position="209"/>
    </location>
</feature>
<feature type="compositionally biased region" description="Low complexity" evidence="1">
    <location>
        <begin position="49"/>
        <end position="59"/>
    </location>
</feature>
<feature type="compositionally biased region" description="Low complexity" evidence="1">
    <location>
        <begin position="296"/>
        <end position="306"/>
    </location>
</feature>
<feature type="region of interest" description="Disordered" evidence="1">
    <location>
        <begin position="49"/>
        <end position="73"/>
    </location>
</feature>
<evidence type="ECO:0000313" key="3">
    <source>
        <dbReference type="Proteomes" id="UP000053424"/>
    </source>
</evidence>
<feature type="region of interest" description="Disordered" evidence="1">
    <location>
        <begin position="338"/>
        <end position="367"/>
    </location>
</feature>
<name>A0A0C2YHL8_HEBCY</name>
<protein>
    <submittedName>
        <fullName evidence="2">Uncharacterized protein</fullName>
    </submittedName>
</protein>
<feature type="compositionally biased region" description="Polar residues" evidence="1">
    <location>
        <begin position="553"/>
        <end position="563"/>
    </location>
</feature>
<feature type="compositionally biased region" description="Polar residues" evidence="1">
    <location>
        <begin position="340"/>
        <end position="367"/>
    </location>
</feature>
<dbReference type="AlphaFoldDB" id="A0A0C2YHL8"/>
<gene>
    <name evidence="2" type="ORF">M413DRAFT_163995</name>
</gene>
<evidence type="ECO:0000256" key="1">
    <source>
        <dbReference type="SAM" id="MobiDB-lite"/>
    </source>
</evidence>
<feature type="region of interest" description="Disordered" evidence="1">
    <location>
        <begin position="553"/>
        <end position="590"/>
    </location>
</feature>
<accession>A0A0C2YHL8</accession>
<dbReference type="HOGENOM" id="CLU_014567_0_0_1"/>
<evidence type="ECO:0000313" key="2">
    <source>
        <dbReference type="EMBL" id="KIM40562.1"/>
    </source>
</evidence>
<feature type="region of interest" description="Disordered" evidence="1">
    <location>
        <begin position="444"/>
        <end position="532"/>
    </location>
</feature>
<feature type="compositionally biased region" description="Pro residues" evidence="1">
    <location>
        <begin position="184"/>
        <end position="199"/>
    </location>
</feature>
<feature type="compositionally biased region" description="Low complexity" evidence="1">
    <location>
        <begin position="230"/>
        <end position="253"/>
    </location>
</feature>
<dbReference type="OrthoDB" id="3168445at2759"/>
<sequence length="647" mass="68548">MTPSRAPRQSQSCSCHLLQYVSRHFRQATIQRPRSKSRTIIRMLTTKFSPRSTSTSPSRQVVRPPPTIPNAFGKDQRDAALRARGLLPPLPNKDLSTQEMEQDQFIPVVTSFDESERPHDANPSAADLIKKEWVSKNHNVERERMNSFKFGGGVSPVSGSFVADLSTPPAANQLAEDPTNADPVSPPPMEALPPLPTSPSPDSSDPMPLRVDVPTEMEPYMFPLPPSRSPSPSSMKGAFSFPPASSTIPASPSLRSIPDTPYSLHTTVGAGSGTNTPRPPDTQRETTPVPLPAPSSAPAISLTPPTDFIPPSFEESSTSADDSIISAFHKRTDSFAQLEESISSSSATVPSLDASNSTATTDSVESSNVNANAAAAITTPTTTPQSSTAPIAKGKLGGLTVRTNDAPVIPVIVESPLADGFSNELEVVVEEPLSMLINETDVKEADEDHDDHDEKPAMTPLLTSPQSPRSPGIAVVSPGVASPQKKRGLTDPSSADRRKSLSLNPFKRGATFDHGSSNGDELKPPLSPTTTASRRLSVAASFSNIRRSVAGTLSSRKGATASSGGDARGRKFDASHLPPSPTLPSSFRSAGMGLRGNGVGTTPTPPVPTSPRMAVSPVLYSRGSILLETSNIEDEETRLRTEMAFLG</sequence>
<reference evidence="3" key="2">
    <citation type="submission" date="2015-01" db="EMBL/GenBank/DDBJ databases">
        <title>Evolutionary Origins and Diversification of the Mycorrhizal Mutualists.</title>
        <authorList>
            <consortium name="DOE Joint Genome Institute"/>
            <consortium name="Mycorrhizal Genomics Consortium"/>
            <person name="Kohler A."/>
            <person name="Kuo A."/>
            <person name="Nagy L.G."/>
            <person name="Floudas D."/>
            <person name="Copeland A."/>
            <person name="Barry K.W."/>
            <person name="Cichocki N."/>
            <person name="Veneault-Fourrey C."/>
            <person name="LaButti K."/>
            <person name="Lindquist E.A."/>
            <person name="Lipzen A."/>
            <person name="Lundell T."/>
            <person name="Morin E."/>
            <person name="Murat C."/>
            <person name="Riley R."/>
            <person name="Ohm R."/>
            <person name="Sun H."/>
            <person name="Tunlid A."/>
            <person name="Henrissat B."/>
            <person name="Grigoriev I.V."/>
            <person name="Hibbett D.S."/>
            <person name="Martin F."/>
        </authorList>
    </citation>
    <scope>NUCLEOTIDE SEQUENCE [LARGE SCALE GENOMIC DNA]</scope>
    <source>
        <strain evidence="3">h7</strain>
    </source>
</reference>
<keyword evidence="3" id="KW-1185">Reference proteome</keyword>
<dbReference type="EMBL" id="KN831782">
    <property type="protein sequence ID" value="KIM40562.1"/>
    <property type="molecule type" value="Genomic_DNA"/>
</dbReference>